<dbReference type="Proteomes" id="UP000824533">
    <property type="component" value="Linkage Group LG18"/>
</dbReference>
<gene>
    <name evidence="1" type="ORF">K1T71_010385</name>
</gene>
<organism evidence="1 2">
    <name type="scientific">Dendrolimus kikuchii</name>
    <dbReference type="NCBI Taxonomy" id="765133"/>
    <lineage>
        <taxon>Eukaryota</taxon>
        <taxon>Metazoa</taxon>
        <taxon>Ecdysozoa</taxon>
        <taxon>Arthropoda</taxon>
        <taxon>Hexapoda</taxon>
        <taxon>Insecta</taxon>
        <taxon>Pterygota</taxon>
        <taxon>Neoptera</taxon>
        <taxon>Endopterygota</taxon>
        <taxon>Lepidoptera</taxon>
        <taxon>Glossata</taxon>
        <taxon>Ditrysia</taxon>
        <taxon>Bombycoidea</taxon>
        <taxon>Lasiocampidae</taxon>
        <taxon>Dendrolimus</taxon>
    </lineage>
</organism>
<evidence type="ECO:0000313" key="1">
    <source>
        <dbReference type="EMBL" id="KAJ0174239.1"/>
    </source>
</evidence>
<name>A0ACC1CRD2_9NEOP</name>
<accession>A0ACC1CRD2</accession>
<reference evidence="1 2" key="1">
    <citation type="journal article" date="2021" name="Front. Genet.">
        <title>Chromosome-Level Genome Assembly Reveals Significant Gene Expansion in the Toll and IMD Signaling Pathways of Dendrolimus kikuchii.</title>
        <authorList>
            <person name="Zhou J."/>
            <person name="Wu P."/>
            <person name="Xiong Z."/>
            <person name="Liu N."/>
            <person name="Zhao N."/>
            <person name="Ji M."/>
            <person name="Qiu Y."/>
            <person name="Yang B."/>
        </authorList>
    </citation>
    <scope>NUCLEOTIDE SEQUENCE [LARGE SCALE GENOMIC DNA]</scope>
    <source>
        <strain evidence="1">Ann1</strain>
    </source>
</reference>
<proteinExistence type="predicted"/>
<sequence length="310" mass="36228">MSAIQHSEIFERSSHYYLILLRSQVTLEQSYMEDPLRLLPIEKWVDLQGAFKSEWPRGITGYKVLETQRAWIEKGYQNGCKMYCPYGDIWNGFVAINIKQEQYEVIIQCPTEDTSKLEEALNLTKLVDWTKIVVVPFAPPKIIRCVKSLISRLNMEITLEIPCFCFVLDRSNSLYDISIPPEITFGFAKREHIDLFDSTWPHRYPSSSWFFEQMIQMDSGYALYKNNNPISWLFTSSTGMLTHLYVVEEERNKGYAQLIMKLVSNNILKDNKDVLVFCLERNTKSYNLLIKLGLKQINRVSWLDVTKTVT</sequence>
<evidence type="ECO:0000313" key="2">
    <source>
        <dbReference type="Proteomes" id="UP000824533"/>
    </source>
</evidence>
<protein>
    <submittedName>
        <fullName evidence="1">Uncharacterized protein</fullName>
    </submittedName>
</protein>
<comment type="caution">
    <text evidence="1">The sequence shown here is derived from an EMBL/GenBank/DDBJ whole genome shotgun (WGS) entry which is preliminary data.</text>
</comment>
<dbReference type="EMBL" id="CM034404">
    <property type="protein sequence ID" value="KAJ0174239.1"/>
    <property type="molecule type" value="Genomic_DNA"/>
</dbReference>
<keyword evidence="2" id="KW-1185">Reference proteome</keyword>